<evidence type="ECO:0000313" key="1">
    <source>
        <dbReference type="EMBL" id="MPM74212.1"/>
    </source>
</evidence>
<dbReference type="InterPro" id="IPR046233">
    <property type="entry name" value="DUF6266"/>
</dbReference>
<reference evidence="1" key="1">
    <citation type="submission" date="2019-08" db="EMBL/GenBank/DDBJ databases">
        <authorList>
            <person name="Kucharzyk K."/>
            <person name="Murdoch R.W."/>
            <person name="Higgins S."/>
            <person name="Loffler F."/>
        </authorList>
    </citation>
    <scope>NUCLEOTIDE SEQUENCE</scope>
</reference>
<sequence length="135" mass="14523">MSAFNAAVSYNMKCAMKQGDPGVGLDYPNVLVSLGSLSSASNVHAEVGESELRVHWETNVEGNARSDDMAMLVAHNPARGVSMYDLNAGKRVNKKAGLQLPPAWKGDVIETYLAFKTADGTVVSDSLYTGRYLVR</sequence>
<name>A0A645CBE3_9ZZZZ</name>
<dbReference type="EMBL" id="VSSQ01025816">
    <property type="protein sequence ID" value="MPM74212.1"/>
    <property type="molecule type" value="Genomic_DNA"/>
</dbReference>
<organism evidence="1">
    <name type="scientific">bioreactor metagenome</name>
    <dbReference type="NCBI Taxonomy" id="1076179"/>
    <lineage>
        <taxon>unclassified sequences</taxon>
        <taxon>metagenomes</taxon>
        <taxon>ecological metagenomes</taxon>
    </lineage>
</organism>
<dbReference type="AlphaFoldDB" id="A0A645CBE3"/>
<accession>A0A645CBE3</accession>
<dbReference type="Pfam" id="PF19781">
    <property type="entry name" value="DUF6266"/>
    <property type="match status" value="1"/>
</dbReference>
<protein>
    <submittedName>
        <fullName evidence="1">Uncharacterized protein</fullName>
    </submittedName>
</protein>
<proteinExistence type="predicted"/>
<gene>
    <name evidence="1" type="ORF">SDC9_121197</name>
</gene>
<comment type="caution">
    <text evidence="1">The sequence shown here is derived from an EMBL/GenBank/DDBJ whole genome shotgun (WGS) entry which is preliminary data.</text>
</comment>